<keyword evidence="3" id="KW-1185">Reference proteome</keyword>
<proteinExistence type="predicted"/>
<evidence type="ECO:0000313" key="2">
    <source>
        <dbReference type="EMBL" id="TDL24044.1"/>
    </source>
</evidence>
<name>A0A4Y7Q8X5_9AGAM</name>
<evidence type="ECO:0000256" key="1">
    <source>
        <dbReference type="SAM" id="MobiDB-lite"/>
    </source>
</evidence>
<feature type="compositionally biased region" description="Basic and acidic residues" evidence="1">
    <location>
        <begin position="89"/>
        <end position="107"/>
    </location>
</feature>
<sequence length="220" mass="24528">MDQAARITADSADVESKLNQNKPLAKTSLMKYLVDALRKVCEAHSLSVGNSGKRGGPTKPDYVAALLQFQLRRISLEQDVEMSSDEQGEQSRGKKRNADEPNDERPMKLPIPKRVQPSTAPRAITVRVHKSARSWHHMAECRWTPSANGDINLVALGEQLNLRGELRVIDPKNFRPLFRYASGVLQAVDVDRCMTDGCLRVIVIPTPTTEGAHRIQLLQL</sequence>
<reference evidence="2 3" key="1">
    <citation type="submission" date="2018-06" db="EMBL/GenBank/DDBJ databases">
        <title>A transcriptomic atlas of mushroom development highlights an independent origin of complex multicellularity.</title>
        <authorList>
            <consortium name="DOE Joint Genome Institute"/>
            <person name="Krizsan K."/>
            <person name="Almasi E."/>
            <person name="Merenyi Z."/>
            <person name="Sahu N."/>
            <person name="Viragh M."/>
            <person name="Koszo T."/>
            <person name="Mondo S."/>
            <person name="Kiss B."/>
            <person name="Balint B."/>
            <person name="Kues U."/>
            <person name="Barry K."/>
            <person name="Hegedus J.C."/>
            <person name="Henrissat B."/>
            <person name="Johnson J."/>
            <person name="Lipzen A."/>
            <person name="Ohm R."/>
            <person name="Nagy I."/>
            <person name="Pangilinan J."/>
            <person name="Yan J."/>
            <person name="Xiong Y."/>
            <person name="Grigoriev I.V."/>
            <person name="Hibbett D.S."/>
            <person name="Nagy L.G."/>
        </authorList>
    </citation>
    <scope>NUCLEOTIDE SEQUENCE [LARGE SCALE GENOMIC DNA]</scope>
    <source>
        <strain evidence="2 3">SZMC22713</strain>
    </source>
</reference>
<dbReference type="AlphaFoldDB" id="A0A4Y7Q8X5"/>
<feature type="region of interest" description="Disordered" evidence="1">
    <location>
        <begin position="80"/>
        <end position="118"/>
    </location>
</feature>
<gene>
    <name evidence="2" type="ORF">BD410DRAFT_838556</name>
</gene>
<dbReference type="Proteomes" id="UP000294933">
    <property type="component" value="Unassembled WGS sequence"/>
</dbReference>
<organism evidence="2 3">
    <name type="scientific">Rickenella mellea</name>
    <dbReference type="NCBI Taxonomy" id="50990"/>
    <lineage>
        <taxon>Eukaryota</taxon>
        <taxon>Fungi</taxon>
        <taxon>Dikarya</taxon>
        <taxon>Basidiomycota</taxon>
        <taxon>Agaricomycotina</taxon>
        <taxon>Agaricomycetes</taxon>
        <taxon>Hymenochaetales</taxon>
        <taxon>Rickenellaceae</taxon>
        <taxon>Rickenella</taxon>
    </lineage>
</organism>
<dbReference type="OrthoDB" id="2815938at2759"/>
<evidence type="ECO:0000313" key="3">
    <source>
        <dbReference type="Proteomes" id="UP000294933"/>
    </source>
</evidence>
<dbReference type="VEuPathDB" id="FungiDB:BD410DRAFT_838556"/>
<accession>A0A4Y7Q8X5</accession>
<protein>
    <submittedName>
        <fullName evidence="2">Uncharacterized protein</fullName>
    </submittedName>
</protein>
<dbReference type="EMBL" id="ML170168">
    <property type="protein sequence ID" value="TDL24044.1"/>
    <property type="molecule type" value="Genomic_DNA"/>
</dbReference>